<sequence>MFFDVIDQLVQIFKHIYLPPCLPFYHIIKESQLLDESGTNLVRCRKCCMDLKKILKQRFVTDNWYYLPIYVLPLEK</sequence>
<name>A0A2V2PH87_ENTFC</name>
<dbReference type="Proteomes" id="UP000224303">
    <property type="component" value="Unassembled WGS sequence"/>
</dbReference>
<organism evidence="1 3">
    <name type="scientific">Enterococcus faecium</name>
    <name type="common">Streptococcus faecium</name>
    <dbReference type="NCBI Taxonomy" id="1352"/>
    <lineage>
        <taxon>Bacteria</taxon>
        <taxon>Bacillati</taxon>
        <taxon>Bacillota</taxon>
        <taxon>Bacilli</taxon>
        <taxon>Lactobacillales</taxon>
        <taxon>Enterococcaceae</taxon>
        <taxon>Enterococcus</taxon>
    </lineage>
</organism>
<gene>
    <name evidence="1" type="ORF">CQR37_02905</name>
    <name evidence="2" type="ORF">CYQ77_06955</name>
</gene>
<dbReference type="AlphaFoldDB" id="A0A2V2PH87"/>
<protein>
    <submittedName>
        <fullName evidence="1">Uncharacterized protein</fullName>
    </submittedName>
</protein>
<evidence type="ECO:0000313" key="2">
    <source>
        <dbReference type="EMBL" id="RXU88865.1"/>
    </source>
</evidence>
<accession>A0A2V2PH87</accession>
<evidence type="ECO:0000313" key="1">
    <source>
        <dbReference type="EMBL" id="PHL22515.1"/>
    </source>
</evidence>
<proteinExistence type="predicted"/>
<reference evidence="2 4" key="2">
    <citation type="submission" date="2017-12" db="EMBL/GenBank/DDBJ databases">
        <title>A pool of 800 enterococci isolated from chicken carcass rinse samples from New Zealand.</title>
        <authorList>
            <person name="Zhang J."/>
            <person name="Rogers L."/>
            <person name="Midwinter A."/>
            <person name="French N."/>
        </authorList>
    </citation>
    <scope>NUCLEOTIDE SEQUENCE [LARGE SCALE GENOMIC DNA]</scope>
    <source>
        <strain evidence="2 4">EN697</strain>
    </source>
</reference>
<evidence type="ECO:0000313" key="3">
    <source>
        <dbReference type="Proteomes" id="UP000224303"/>
    </source>
</evidence>
<evidence type="ECO:0000313" key="4">
    <source>
        <dbReference type="Proteomes" id="UP000289562"/>
    </source>
</evidence>
<dbReference type="EMBL" id="PCGC01000004">
    <property type="protein sequence ID" value="PHL22515.1"/>
    <property type="molecule type" value="Genomic_DNA"/>
</dbReference>
<dbReference type="EMBL" id="PJVH01000018">
    <property type="protein sequence ID" value="RXU88865.1"/>
    <property type="molecule type" value="Genomic_DNA"/>
</dbReference>
<reference evidence="1 3" key="1">
    <citation type="submission" date="2017-10" db="EMBL/GenBank/DDBJ databases">
        <title>Draft genomes of the Enterococcus faecium isolated from human feces before and after Helicobacter pylori eradication therapy.</title>
        <authorList>
            <person name="Prianichniikov N.A."/>
            <person name="Glushchenko O.E."/>
            <person name="Malakhova M.V."/>
        </authorList>
    </citation>
    <scope>NUCLEOTIDE SEQUENCE [LARGE SCALE GENOMIC DNA]</scope>
    <source>
        <strain evidence="1 3">Hp_5-7</strain>
    </source>
</reference>
<dbReference type="Proteomes" id="UP000289562">
    <property type="component" value="Unassembled WGS sequence"/>
</dbReference>
<comment type="caution">
    <text evidence="1">The sequence shown here is derived from an EMBL/GenBank/DDBJ whole genome shotgun (WGS) entry which is preliminary data.</text>
</comment>